<name>A0A3S4RNI9_MYCCI</name>
<evidence type="ECO:0000313" key="2">
    <source>
        <dbReference type="EMBL" id="VEG48594.1"/>
    </source>
</evidence>
<dbReference type="SUPFAM" id="SSF54427">
    <property type="entry name" value="NTF2-like"/>
    <property type="match status" value="1"/>
</dbReference>
<organism evidence="2 3">
    <name type="scientific">Mycolicibacterium chitae</name>
    <name type="common">Mycobacterium chitae</name>
    <dbReference type="NCBI Taxonomy" id="1792"/>
    <lineage>
        <taxon>Bacteria</taxon>
        <taxon>Bacillati</taxon>
        <taxon>Actinomycetota</taxon>
        <taxon>Actinomycetes</taxon>
        <taxon>Mycobacteriales</taxon>
        <taxon>Mycobacteriaceae</taxon>
        <taxon>Mycolicibacterium</taxon>
    </lineage>
</organism>
<dbReference type="GO" id="GO:0018744">
    <property type="term" value="F:limonene-1,2-epoxide hydrolase activity"/>
    <property type="evidence" value="ECO:0007669"/>
    <property type="project" value="UniProtKB-EC"/>
</dbReference>
<dbReference type="Pfam" id="PF07858">
    <property type="entry name" value="LEH"/>
    <property type="match status" value="1"/>
</dbReference>
<reference evidence="2 3" key="1">
    <citation type="submission" date="2018-12" db="EMBL/GenBank/DDBJ databases">
        <authorList>
            <consortium name="Pathogen Informatics"/>
        </authorList>
    </citation>
    <scope>NUCLEOTIDE SEQUENCE [LARGE SCALE GENOMIC DNA]</scope>
    <source>
        <strain evidence="2 3">NCTC10485</strain>
    </source>
</reference>
<dbReference type="EMBL" id="LR134355">
    <property type="protein sequence ID" value="VEG48594.1"/>
    <property type="molecule type" value="Genomic_DNA"/>
</dbReference>
<dbReference type="Gene3D" id="3.10.450.50">
    <property type="match status" value="1"/>
</dbReference>
<gene>
    <name evidence="2" type="primary">limA_1</name>
    <name evidence="2" type="ORF">NCTC10485_02893</name>
</gene>
<dbReference type="EC" id="3.3.2.8" evidence="2"/>
<proteinExistence type="predicted"/>
<evidence type="ECO:0000259" key="1">
    <source>
        <dbReference type="Pfam" id="PF07858"/>
    </source>
</evidence>
<sequence length="150" mass="16762">MTEQTNGLVGHTTAESDIAIVDKFFSALRDKDLDTAESLLDNDVVYQNVGLPTIHGSRRAMRLFTGMQRPSLGFDLKIHRTAADGGTVLNERTDVITVGPVRMQFWVCGVFEVRDGRITLWRDYFDFYDMTKGLLRGLLGAIVPGLRPTL</sequence>
<accession>A0A3S4RNI9</accession>
<dbReference type="OrthoDB" id="4762083at2"/>
<keyword evidence="2" id="KW-0378">Hydrolase</keyword>
<feature type="domain" description="Limonene-1,2-epoxide hydrolase" evidence="1">
    <location>
        <begin position="17"/>
        <end position="136"/>
    </location>
</feature>
<dbReference type="InterPro" id="IPR013100">
    <property type="entry name" value="LEH"/>
</dbReference>
<dbReference type="AlphaFoldDB" id="A0A3S4RNI9"/>
<protein>
    <submittedName>
        <fullName evidence="2">Limonene-1,2-epoxide hydrolase</fullName>
        <ecNumber evidence="2">3.3.2.8</ecNumber>
    </submittedName>
</protein>
<dbReference type="InterPro" id="IPR032710">
    <property type="entry name" value="NTF2-like_dom_sf"/>
</dbReference>
<dbReference type="RefSeq" id="WP_126334378.1">
    <property type="nucleotide sequence ID" value="NZ_AP022604.1"/>
</dbReference>
<dbReference type="Proteomes" id="UP000282551">
    <property type="component" value="Chromosome"/>
</dbReference>
<evidence type="ECO:0000313" key="3">
    <source>
        <dbReference type="Proteomes" id="UP000282551"/>
    </source>
</evidence>
<keyword evidence="3" id="KW-1185">Reference proteome</keyword>